<reference evidence="7 8" key="1">
    <citation type="submission" date="2020-09" db="EMBL/GenBank/DDBJ databases">
        <title>Paenibacillus sp. CAU 1523 isolated from sand of Haeundae Beach.</title>
        <authorList>
            <person name="Kim W."/>
        </authorList>
    </citation>
    <scope>NUCLEOTIDE SEQUENCE [LARGE SCALE GENOMIC DNA]</scope>
    <source>
        <strain evidence="7 8">CAU 1523</strain>
    </source>
</reference>
<feature type="transmembrane region" description="Helical" evidence="6">
    <location>
        <begin position="81"/>
        <end position="98"/>
    </location>
</feature>
<feature type="transmembrane region" description="Helical" evidence="6">
    <location>
        <begin position="46"/>
        <end position="69"/>
    </location>
</feature>
<keyword evidence="4 6" id="KW-0472">Membrane</keyword>
<accession>A0ABR9AW96</accession>
<keyword evidence="8" id="KW-1185">Reference proteome</keyword>
<comment type="subcellular location">
    <subcellularLocation>
        <location evidence="1">Membrane</location>
        <topology evidence="1">Multi-pass membrane protein</topology>
    </subcellularLocation>
</comment>
<dbReference type="InterPro" id="IPR006480">
    <property type="entry name" value="Phage_holin_4_1"/>
</dbReference>
<evidence type="ECO:0000313" key="7">
    <source>
        <dbReference type="EMBL" id="MBD8498359.1"/>
    </source>
</evidence>
<protein>
    <submittedName>
        <fullName evidence="7">Phage holin family protein</fullName>
    </submittedName>
</protein>
<organism evidence="7 8">
    <name type="scientific">Paenibacillus arenosi</name>
    <dbReference type="NCBI Taxonomy" id="2774142"/>
    <lineage>
        <taxon>Bacteria</taxon>
        <taxon>Bacillati</taxon>
        <taxon>Bacillota</taxon>
        <taxon>Bacilli</taxon>
        <taxon>Bacillales</taxon>
        <taxon>Paenibacillaceae</taxon>
        <taxon>Paenibacillus</taxon>
    </lineage>
</organism>
<evidence type="ECO:0000256" key="4">
    <source>
        <dbReference type="ARBA" id="ARBA00023136"/>
    </source>
</evidence>
<evidence type="ECO:0000256" key="5">
    <source>
        <dbReference type="ARBA" id="ARBA00023600"/>
    </source>
</evidence>
<evidence type="ECO:0000313" key="8">
    <source>
        <dbReference type="Proteomes" id="UP000634529"/>
    </source>
</evidence>
<dbReference type="EMBL" id="JACYTN010000004">
    <property type="protein sequence ID" value="MBD8498359.1"/>
    <property type="molecule type" value="Genomic_DNA"/>
</dbReference>
<gene>
    <name evidence="7" type="ORF">IFO66_08540</name>
</gene>
<dbReference type="NCBIfam" id="TIGR01593">
    <property type="entry name" value="holin_tox_secr"/>
    <property type="match status" value="1"/>
</dbReference>
<sequence length="153" mass="16830">MNDYTKFLADLVGIKTTEQVAATATFGMFGTFTVFMFGGWPTLMQVLLMMIIIDYVTGIIAAGVTGTLRSRVGLVGISRKIFIFLIIAIAHQVDLVLGDQHMLRDATIFFYMANELLSIIENAGRMGVPIPSTIKKAIEILHEKGGDDDDVQR</sequence>
<feature type="transmembrane region" description="Helical" evidence="6">
    <location>
        <begin position="20"/>
        <end position="40"/>
    </location>
</feature>
<comment type="similarity">
    <text evidence="5">Belongs to the bacteriophage holin family. Cp-1 holin subfamily.</text>
</comment>
<keyword evidence="3 6" id="KW-1133">Transmembrane helix</keyword>
<evidence type="ECO:0000256" key="1">
    <source>
        <dbReference type="ARBA" id="ARBA00004141"/>
    </source>
</evidence>
<evidence type="ECO:0000256" key="2">
    <source>
        <dbReference type="ARBA" id="ARBA00022692"/>
    </source>
</evidence>
<name>A0ABR9AW96_9BACL</name>
<comment type="caution">
    <text evidence="7">The sequence shown here is derived from an EMBL/GenBank/DDBJ whole genome shotgun (WGS) entry which is preliminary data.</text>
</comment>
<evidence type="ECO:0000256" key="3">
    <source>
        <dbReference type="ARBA" id="ARBA00022989"/>
    </source>
</evidence>
<keyword evidence="2 6" id="KW-0812">Transmembrane</keyword>
<dbReference type="Pfam" id="PF05105">
    <property type="entry name" value="Phage_holin_4_1"/>
    <property type="match status" value="1"/>
</dbReference>
<evidence type="ECO:0000256" key="6">
    <source>
        <dbReference type="SAM" id="Phobius"/>
    </source>
</evidence>
<dbReference type="Proteomes" id="UP000634529">
    <property type="component" value="Unassembled WGS sequence"/>
</dbReference>
<proteinExistence type="inferred from homology"/>